<evidence type="ECO:0000256" key="1">
    <source>
        <dbReference type="ARBA" id="ARBA00022801"/>
    </source>
</evidence>
<evidence type="ECO:0000256" key="5">
    <source>
        <dbReference type="SAM" id="MobiDB-lite"/>
    </source>
</evidence>
<dbReference type="SUPFAM" id="SSF52151">
    <property type="entry name" value="FabD/lysophospholipase-like"/>
    <property type="match status" value="1"/>
</dbReference>
<dbReference type="STRING" id="1231657.A0A1Y1ZFR9"/>
<evidence type="ECO:0000256" key="3">
    <source>
        <dbReference type="ARBA" id="ARBA00023098"/>
    </source>
</evidence>
<dbReference type="EMBL" id="MCFA01000091">
    <property type="protein sequence ID" value="ORY09112.1"/>
    <property type="molecule type" value="Genomic_DNA"/>
</dbReference>
<accession>A0A1Y1ZFR9</accession>
<dbReference type="GO" id="GO:0046486">
    <property type="term" value="P:glycerolipid metabolic process"/>
    <property type="evidence" value="ECO:0007669"/>
    <property type="project" value="UniProtKB-ARBA"/>
</dbReference>
<dbReference type="PROSITE" id="PS51635">
    <property type="entry name" value="PNPLA"/>
    <property type="match status" value="1"/>
</dbReference>
<name>A0A1Y1ZFR9_9PLEO</name>
<keyword evidence="8" id="KW-1185">Reference proteome</keyword>
<evidence type="ECO:0000313" key="8">
    <source>
        <dbReference type="Proteomes" id="UP000193144"/>
    </source>
</evidence>
<dbReference type="OrthoDB" id="3798950at2759"/>
<dbReference type="PANTHER" id="PTHR24185">
    <property type="entry name" value="CALCIUM-INDEPENDENT PHOSPHOLIPASE A2-GAMMA"/>
    <property type="match status" value="1"/>
</dbReference>
<comment type="caution">
    <text evidence="7">The sequence shown here is derived from an EMBL/GenBank/DDBJ whole genome shotgun (WGS) entry which is preliminary data.</text>
</comment>
<dbReference type="Proteomes" id="UP000193144">
    <property type="component" value="Unassembled WGS sequence"/>
</dbReference>
<dbReference type="GO" id="GO:0019369">
    <property type="term" value="P:arachidonate metabolic process"/>
    <property type="evidence" value="ECO:0007669"/>
    <property type="project" value="TreeGrafter"/>
</dbReference>
<dbReference type="GO" id="GO:0047499">
    <property type="term" value="F:calcium-independent phospholipase A2 activity"/>
    <property type="evidence" value="ECO:0007669"/>
    <property type="project" value="TreeGrafter"/>
</dbReference>
<keyword evidence="2" id="KW-0442">Lipid degradation</keyword>
<dbReference type="Pfam" id="PF01734">
    <property type="entry name" value="Patatin"/>
    <property type="match status" value="1"/>
</dbReference>
<dbReference type="InterPro" id="IPR002641">
    <property type="entry name" value="PNPLA_dom"/>
</dbReference>
<dbReference type="GO" id="GO:0016740">
    <property type="term" value="F:transferase activity"/>
    <property type="evidence" value="ECO:0007669"/>
    <property type="project" value="UniProtKB-KW"/>
</dbReference>
<evidence type="ECO:0000259" key="6">
    <source>
        <dbReference type="PROSITE" id="PS51635"/>
    </source>
</evidence>
<organism evidence="7 8">
    <name type="scientific">Clohesyomyces aquaticus</name>
    <dbReference type="NCBI Taxonomy" id="1231657"/>
    <lineage>
        <taxon>Eukaryota</taxon>
        <taxon>Fungi</taxon>
        <taxon>Dikarya</taxon>
        <taxon>Ascomycota</taxon>
        <taxon>Pezizomycotina</taxon>
        <taxon>Dothideomycetes</taxon>
        <taxon>Pleosporomycetidae</taxon>
        <taxon>Pleosporales</taxon>
        <taxon>Lindgomycetaceae</taxon>
        <taxon>Clohesyomyces</taxon>
    </lineage>
</organism>
<dbReference type="AlphaFoldDB" id="A0A1Y1ZFR9"/>
<dbReference type="CDD" id="cd07199">
    <property type="entry name" value="Pat17_PNPLA8_PNPLA9_like"/>
    <property type="match status" value="1"/>
</dbReference>
<dbReference type="GO" id="GO:0016020">
    <property type="term" value="C:membrane"/>
    <property type="evidence" value="ECO:0007669"/>
    <property type="project" value="TreeGrafter"/>
</dbReference>
<feature type="region of interest" description="Disordered" evidence="5">
    <location>
        <begin position="520"/>
        <end position="552"/>
    </location>
</feature>
<protein>
    <submittedName>
        <fullName evidence="7">Acyl transferase/acyl hydrolase/lysophospholipase</fullName>
    </submittedName>
</protein>
<feature type="domain" description="PNPLA" evidence="6">
    <location>
        <begin position="1"/>
        <end position="191"/>
    </location>
</feature>
<keyword evidence="7" id="KW-0808">Transferase</keyword>
<dbReference type="PANTHER" id="PTHR24185:SF1">
    <property type="entry name" value="CALCIUM-INDEPENDENT PHOSPHOLIPASE A2-GAMMA"/>
    <property type="match status" value="1"/>
</dbReference>
<evidence type="ECO:0000256" key="4">
    <source>
        <dbReference type="PROSITE-ProRule" id="PRU01161"/>
    </source>
</evidence>
<dbReference type="Gene3D" id="3.40.1090.10">
    <property type="entry name" value="Cytosolic phospholipase A2 catalytic domain"/>
    <property type="match status" value="1"/>
</dbReference>
<evidence type="ECO:0000313" key="7">
    <source>
        <dbReference type="EMBL" id="ORY09112.1"/>
    </source>
</evidence>
<gene>
    <name evidence="7" type="ORF">BCR34DRAFT_616063</name>
</gene>
<sequence length="552" mass="63405">MNDKLRIQCFFDLVVGTSTGGIIALGLVARNWSVDTCIHNFQELCHKAFTRRTGSNLPFVGWIVDNYNDSKYETKPLHEALQEAFPPDHYLFGGRRTDQLWPSSVKVAVTATIASTSAVVLANYNRRCKDKLSYQFQRAEGVQSEFKTWEAARATSAAPKLFKPFYHEPRNKEWKLLWSNEICDQPDIVLSLGTAYNPHTRRVPVGRNLPEKRGIITHGRSLMKLAKDHIEDSLDCEKIWADYMSLRPPNTSQDHFIRYNVPLGKVPMLDDIHSMEQLQQDVRAHLSSNSYRIKNLAMQLMATSFYWETDRVQEFSHNCATVSGRLYCRLPDGSRDIKELGKLIRDKSYVHRNPFFLVRERDSKGKVEQRELSPDILGKMVREGKFEFRKINIQLENKLSETEIWLYLNENQSFLVSGFPRCLFEDEKDKTKTLHPLSTNSRRWAGRSNSQQIRRQNWVPPERGLVSRSRTISNYSDPTHVIGHATANELIHTADKFSSLTPIEMDTEPHYAELPAGRVGVEMPVPPRPTPTERHTSGPADEPEEWPIGIAI</sequence>
<dbReference type="GO" id="GO:0016042">
    <property type="term" value="P:lipid catabolic process"/>
    <property type="evidence" value="ECO:0007669"/>
    <property type="project" value="UniProtKB-KW"/>
</dbReference>
<dbReference type="InterPro" id="IPR016035">
    <property type="entry name" value="Acyl_Trfase/lysoPLipase"/>
</dbReference>
<proteinExistence type="predicted"/>
<comment type="caution">
    <text evidence="4">Lacks conserved residue(s) required for the propagation of feature annotation.</text>
</comment>
<keyword evidence="1 7" id="KW-0378">Hydrolase</keyword>
<keyword evidence="3" id="KW-0443">Lipid metabolism</keyword>
<evidence type="ECO:0000256" key="2">
    <source>
        <dbReference type="ARBA" id="ARBA00022963"/>
    </source>
</evidence>
<reference evidence="7 8" key="1">
    <citation type="submission" date="2016-07" db="EMBL/GenBank/DDBJ databases">
        <title>Pervasive Adenine N6-methylation of Active Genes in Fungi.</title>
        <authorList>
            <consortium name="DOE Joint Genome Institute"/>
            <person name="Mondo S.J."/>
            <person name="Dannebaum R.O."/>
            <person name="Kuo R.C."/>
            <person name="Labutti K."/>
            <person name="Haridas S."/>
            <person name="Kuo A."/>
            <person name="Salamov A."/>
            <person name="Ahrendt S.R."/>
            <person name="Lipzen A."/>
            <person name="Sullivan W."/>
            <person name="Andreopoulos W.B."/>
            <person name="Clum A."/>
            <person name="Lindquist E."/>
            <person name="Daum C."/>
            <person name="Ramamoorthy G.K."/>
            <person name="Gryganskyi A."/>
            <person name="Culley D."/>
            <person name="Magnuson J.K."/>
            <person name="James T.Y."/>
            <person name="O'Malley M.A."/>
            <person name="Stajich J.E."/>
            <person name="Spatafora J.W."/>
            <person name="Visel A."/>
            <person name="Grigoriev I.V."/>
        </authorList>
    </citation>
    <scope>NUCLEOTIDE SEQUENCE [LARGE SCALE GENOMIC DNA]</scope>
    <source>
        <strain evidence="7 8">CBS 115471</strain>
    </source>
</reference>
<feature type="short sequence motif" description="GXSXG" evidence="4">
    <location>
        <begin position="16"/>
        <end position="20"/>
    </location>
</feature>